<dbReference type="AlphaFoldDB" id="A0A1I3IQP9"/>
<feature type="domain" description="NADAR" evidence="3">
    <location>
        <begin position="11"/>
        <end position="149"/>
    </location>
</feature>
<organism evidence="4 5">
    <name type="scientific">Jannaschia pohangensis</name>
    <dbReference type="NCBI Taxonomy" id="390807"/>
    <lineage>
        <taxon>Bacteria</taxon>
        <taxon>Pseudomonadati</taxon>
        <taxon>Pseudomonadota</taxon>
        <taxon>Alphaproteobacteria</taxon>
        <taxon>Rhodobacterales</taxon>
        <taxon>Roseobacteraceae</taxon>
        <taxon>Jannaschia</taxon>
    </lineage>
</organism>
<dbReference type="SUPFAM" id="SSF143990">
    <property type="entry name" value="YbiA-like"/>
    <property type="match status" value="1"/>
</dbReference>
<comment type="catalytic activity">
    <reaction evidence="1">
        <text>5-amino-6-(5-phospho-D-ribosylamino)uracil + H2O = 5,6-diaminouracil + D-ribose 5-phosphate</text>
        <dbReference type="Rhea" id="RHEA:55020"/>
        <dbReference type="ChEBI" id="CHEBI:15377"/>
        <dbReference type="ChEBI" id="CHEBI:46252"/>
        <dbReference type="ChEBI" id="CHEBI:58453"/>
        <dbReference type="ChEBI" id="CHEBI:78346"/>
    </reaction>
</comment>
<dbReference type="STRING" id="390807.SAMN04488095_1065"/>
<name>A0A1I3IQP9_9RHOB</name>
<dbReference type="Gene3D" id="1.10.357.40">
    <property type="entry name" value="YbiA-like"/>
    <property type="match status" value="1"/>
</dbReference>
<evidence type="ECO:0000256" key="2">
    <source>
        <dbReference type="ARBA" id="ARBA00000751"/>
    </source>
</evidence>
<accession>A0A1I3IQP9</accession>
<evidence type="ECO:0000313" key="5">
    <source>
        <dbReference type="Proteomes" id="UP000199110"/>
    </source>
</evidence>
<comment type="catalytic activity">
    <reaction evidence="2">
        <text>2,5-diamino-6-hydroxy-4-(5-phosphoribosylamino)-pyrimidine + H2O = 2,5,6-triamino-4-hydroxypyrimidine + D-ribose 5-phosphate</text>
        <dbReference type="Rhea" id="RHEA:23436"/>
        <dbReference type="ChEBI" id="CHEBI:15377"/>
        <dbReference type="ChEBI" id="CHEBI:58614"/>
        <dbReference type="ChEBI" id="CHEBI:78346"/>
        <dbReference type="ChEBI" id="CHEBI:137796"/>
    </reaction>
</comment>
<reference evidence="4 5" key="1">
    <citation type="submission" date="2016-10" db="EMBL/GenBank/DDBJ databases">
        <authorList>
            <person name="de Groot N.N."/>
        </authorList>
    </citation>
    <scope>NUCLEOTIDE SEQUENCE [LARGE SCALE GENOMIC DNA]</scope>
    <source>
        <strain evidence="4 5">DSM 19073</strain>
    </source>
</reference>
<protein>
    <recommendedName>
        <fullName evidence="3">NADAR domain-containing protein</fullName>
    </recommendedName>
</protein>
<dbReference type="RefSeq" id="WP_139212258.1">
    <property type="nucleotide sequence ID" value="NZ_FORA01000001.1"/>
</dbReference>
<dbReference type="NCBIfam" id="TIGR02464">
    <property type="entry name" value="ribofla_fusion"/>
    <property type="match status" value="1"/>
</dbReference>
<dbReference type="EMBL" id="FORA01000001">
    <property type="protein sequence ID" value="SFI50315.1"/>
    <property type="molecule type" value="Genomic_DNA"/>
</dbReference>
<dbReference type="OrthoDB" id="512700at2"/>
<proteinExistence type="predicted"/>
<dbReference type="Proteomes" id="UP000199110">
    <property type="component" value="Unassembled WGS sequence"/>
</dbReference>
<dbReference type="InterPro" id="IPR037238">
    <property type="entry name" value="YbiA-like_sf"/>
</dbReference>
<evidence type="ECO:0000256" key="1">
    <source>
        <dbReference type="ARBA" id="ARBA00000022"/>
    </source>
</evidence>
<evidence type="ECO:0000313" key="4">
    <source>
        <dbReference type="EMBL" id="SFI50315.1"/>
    </source>
</evidence>
<sequence>MNEATSTPVIYFYAQTDPYWEFSNFAPFGVALDGAWWPTVEHFFQAMKFDDAAYRETIRASRKPKDAKALGMTRKLPLRADWEAVKDGVMLRAVRRKFQTHAAPRALLLSIGHAPIVENAPMDAYWGCGPDGRGQNRLGQILMQVRAELAGE</sequence>
<dbReference type="CDD" id="cd15457">
    <property type="entry name" value="NADAR"/>
    <property type="match status" value="1"/>
</dbReference>
<keyword evidence="5" id="KW-1185">Reference proteome</keyword>
<dbReference type="InterPro" id="IPR012816">
    <property type="entry name" value="NADAR"/>
</dbReference>
<dbReference type="Pfam" id="PF08719">
    <property type="entry name" value="NADAR"/>
    <property type="match status" value="1"/>
</dbReference>
<gene>
    <name evidence="4" type="ORF">SAMN04488095_1065</name>
</gene>
<evidence type="ECO:0000259" key="3">
    <source>
        <dbReference type="Pfam" id="PF08719"/>
    </source>
</evidence>